<proteinExistence type="predicted"/>
<gene>
    <name evidence="1" type="ORF">THMIRHAS_23440</name>
</gene>
<evidence type="ECO:0000313" key="1">
    <source>
        <dbReference type="EMBL" id="BBP46971.1"/>
    </source>
</evidence>
<keyword evidence="2" id="KW-1185">Reference proteome</keyword>
<accession>A0A6F8PXX2</accession>
<protein>
    <submittedName>
        <fullName evidence="1">Uncharacterized protein</fullName>
    </submittedName>
</protein>
<dbReference type="AlphaFoldDB" id="A0A6F8PXX2"/>
<reference evidence="2" key="1">
    <citation type="submission" date="2019-11" db="EMBL/GenBank/DDBJ databases">
        <title>Isolation and characterization of two novel species in the genus Thiomicrorhabdus.</title>
        <authorList>
            <person name="Mochizuki J."/>
            <person name="Kojima H."/>
            <person name="Fukui M."/>
        </authorList>
    </citation>
    <scope>NUCLEOTIDE SEQUENCE [LARGE SCALE GENOMIC DNA]</scope>
    <source>
        <strain evidence="2">aks77</strain>
    </source>
</reference>
<name>A0A6F8PXX2_9GAMM</name>
<sequence>MMNVQNPIRLLMLNQAPGNPWRQVGHIRLRYATWLVALALFLAAQTIALLHAEIHPFHEHTQLCDVLEKAADPRVDSPSFTVALSKFSMPVDVQPVYRFVPPLAVYAAFQSRAPPSISV</sequence>
<evidence type="ECO:0000313" key="2">
    <source>
        <dbReference type="Proteomes" id="UP000501726"/>
    </source>
</evidence>
<organism evidence="1 2">
    <name type="scientific">Thiosulfatimonas sediminis</name>
    <dbReference type="NCBI Taxonomy" id="2675054"/>
    <lineage>
        <taxon>Bacteria</taxon>
        <taxon>Pseudomonadati</taxon>
        <taxon>Pseudomonadota</taxon>
        <taxon>Gammaproteobacteria</taxon>
        <taxon>Thiotrichales</taxon>
        <taxon>Piscirickettsiaceae</taxon>
        <taxon>Thiosulfatimonas</taxon>
    </lineage>
</organism>
<dbReference type="Proteomes" id="UP000501726">
    <property type="component" value="Chromosome"/>
</dbReference>
<dbReference type="KEGG" id="tse:THMIRHAS_23440"/>
<dbReference type="EMBL" id="AP021889">
    <property type="protein sequence ID" value="BBP46971.1"/>
    <property type="molecule type" value="Genomic_DNA"/>
</dbReference>